<comment type="caution">
    <text evidence="2">The sequence shown here is derived from an EMBL/GenBank/DDBJ whole genome shotgun (WGS) entry which is preliminary data.</text>
</comment>
<organism evidence="2 3">
    <name type="scientific">Gigaspora rosea</name>
    <dbReference type="NCBI Taxonomy" id="44941"/>
    <lineage>
        <taxon>Eukaryota</taxon>
        <taxon>Fungi</taxon>
        <taxon>Fungi incertae sedis</taxon>
        <taxon>Mucoromycota</taxon>
        <taxon>Glomeromycotina</taxon>
        <taxon>Glomeromycetes</taxon>
        <taxon>Diversisporales</taxon>
        <taxon>Gigasporaceae</taxon>
        <taxon>Gigaspora</taxon>
    </lineage>
</organism>
<protein>
    <submittedName>
        <fullName evidence="2">Uncharacterized protein</fullName>
    </submittedName>
</protein>
<dbReference type="EMBL" id="QKWP01000175">
    <property type="protein sequence ID" value="RIB25425.1"/>
    <property type="molecule type" value="Genomic_DNA"/>
</dbReference>
<name>A0A397VS98_9GLOM</name>
<sequence>MQQPNLSHGSSSEGTPVEGSPNEGFLNKGSLNESSHNKGPFNVGPPLNAFCYKLSEYSGRVKKQLHQMLDARPLREGLPPTPQPEI</sequence>
<feature type="region of interest" description="Disordered" evidence="1">
    <location>
        <begin position="1"/>
        <end position="45"/>
    </location>
</feature>
<feature type="compositionally biased region" description="Polar residues" evidence="1">
    <location>
        <begin position="1"/>
        <end position="14"/>
    </location>
</feature>
<proteinExistence type="predicted"/>
<dbReference type="Proteomes" id="UP000266673">
    <property type="component" value="Unassembled WGS sequence"/>
</dbReference>
<keyword evidence="3" id="KW-1185">Reference proteome</keyword>
<accession>A0A397VS98</accession>
<dbReference type="AlphaFoldDB" id="A0A397VS98"/>
<evidence type="ECO:0000313" key="2">
    <source>
        <dbReference type="EMBL" id="RIB25425.1"/>
    </source>
</evidence>
<evidence type="ECO:0000256" key="1">
    <source>
        <dbReference type="SAM" id="MobiDB-lite"/>
    </source>
</evidence>
<reference evidence="2 3" key="1">
    <citation type="submission" date="2018-06" db="EMBL/GenBank/DDBJ databases">
        <title>Comparative genomics reveals the genomic features of Rhizophagus irregularis, R. cerebriforme, R. diaphanum and Gigaspora rosea, and their symbiotic lifestyle signature.</title>
        <authorList>
            <person name="Morin E."/>
            <person name="San Clemente H."/>
            <person name="Chen E.C.H."/>
            <person name="De La Providencia I."/>
            <person name="Hainaut M."/>
            <person name="Kuo A."/>
            <person name="Kohler A."/>
            <person name="Murat C."/>
            <person name="Tang N."/>
            <person name="Roy S."/>
            <person name="Loubradou J."/>
            <person name="Henrissat B."/>
            <person name="Grigoriev I.V."/>
            <person name="Corradi N."/>
            <person name="Roux C."/>
            <person name="Martin F.M."/>
        </authorList>
    </citation>
    <scope>NUCLEOTIDE SEQUENCE [LARGE SCALE GENOMIC DNA]</scope>
    <source>
        <strain evidence="2 3">DAOM 194757</strain>
    </source>
</reference>
<evidence type="ECO:0000313" key="3">
    <source>
        <dbReference type="Proteomes" id="UP000266673"/>
    </source>
</evidence>
<gene>
    <name evidence="2" type="ORF">C2G38_2165946</name>
</gene>